<evidence type="ECO:0000313" key="3">
    <source>
        <dbReference type="EMBL" id="CAB4195093.1"/>
    </source>
</evidence>
<proteinExistence type="predicted"/>
<protein>
    <submittedName>
        <fullName evidence="4">PD-(D/E)XK nuclease superfamily</fullName>
    </submittedName>
</protein>
<dbReference type="EMBL" id="LR798457">
    <property type="protein sequence ID" value="CAB5238058.1"/>
    <property type="molecule type" value="Genomic_DNA"/>
</dbReference>
<accession>A0A6J5S8C0</accession>
<dbReference type="Gene3D" id="3.90.320.10">
    <property type="match status" value="1"/>
</dbReference>
<dbReference type="InterPro" id="IPR011604">
    <property type="entry name" value="PDDEXK-like_dom_sf"/>
</dbReference>
<dbReference type="EMBL" id="LR797358">
    <property type="protein sequence ID" value="CAB4205118.1"/>
    <property type="molecule type" value="Genomic_DNA"/>
</dbReference>
<evidence type="ECO:0000313" key="5">
    <source>
        <dbReference type="EMBL" id="CAB5238058.1"/>
    </source>
</evidence>
<dbReference type="EMBL" id="LR797223">
    <property type="protein sequence ID" value="CAB4195093.1"/>
    <property type="molecule type" value="Genomic_DNA"/>
</dbReference>
<gene>
    <name evidence="3" type="ORF">UFOVP1276_40</name>
    <name evidence="4" type="ORF">UFOVP1403_26</name>
    <name evidence="5" type="ORF">UFOVP1507_10</name>
    <name evidence="2" type="ORF">UFOVP875_71</name>
</gene>
<evidence type="ECO:0000313" key="2">
    <source>
        <dbReference type="EMBL" id="CAB4168252.1"/>
    </source>
</evidence>
<sequence>MVNVTWSHSGLKAYEQCPRQYHEVTVLKSFPKSDTVATLYGKELHTAAEKYIRDSEALPKQFEFMQPMLDALIAKPGRKLCEHEMALTKDLKPCDFNDPNRWVRGIADLIILNDENLTAKVIDYKSGNNKYPDREQLKLMALMIFAHYPHIRKVSGALLFVVKNDMVRQDLTIDKAESEWWSYRQRVARIEQAHETGVWNPKPTPLCGWCPVLKCLHNPKH</sequence>
<dbReference type="InterPro" id="IPR038726">
    <property type="entry name" value="PDDEXK_AddAB-type"/>
</dbReference>
<name>A0A6J5S8C0_9CAUD</name>
<dbReference type="Pfam" id="PF12705">
    <property type="entry name" value="PDDEXK_1"/>
    <property type="match status" value="1"/>
</dbReference>
<reference evidence="4" key="1">
    <citation type="submission" date="2020-05" db="EMBL/GenBank/DDBJ databases">
        <authorList>
            <person name="Chiriac C."/>
            <person name="Salcher M."/>
            <person name="Ghai R."/>
            <person name="Kavagutti S V."/>
        </authorList>
    </citation>
    <scope>NUCLEOTIDE SEQUENCE</scope>
</reference>
<evidence type="ECO:0000259" key="1">
    <source>
        <dbReference type="Pfam" id="PF12705"/>
    </source>
</evidence>
<feature type="domain" description="PD-(D/E)XK endonuclease-like" evidence="1">
    <location>
        <begin position="5"/>
        <end position="213"/>
    </location>
</feature>
<evidence type="ECO:0000313" key="4">
    <source>
        <dbReference type="EMBL" id="CAB4205118.1"/>
    </source>
</evidence>
<dbReference type="EMBL" id="LR796819">
    <property type="protein sequence ID" value="CAB4168252.1"/>
    <property type="molecule type" value="Genomic_DNA"/>
</dbReference>
<organism evidence="4">
    <name type="scientific">uncultured Caudovirales phage</name>
    <dbReference type="NCBI Taxonomy" id="2100421"/>
    <lineage>
        <taxon>Viruses</taxon>
        <taxon>Duplodnaviria</taxon>
        <taxon>Heunggongvirae</taxon>
        <taxon>Uroviricota</taxon>
        <taxon>Caudoviricetes</taxon>
        <taxon>Peduoviridae</taxon>
        <taxon>Maltschvirus</taxon>
        <taxon>Maltschvirus maltsch</taxon>
    </lineage>
</organism>